<evidence type="ECO:0000313" key="1">
    <source>
        <dbReference type="EMBL" id="KKN37338.1"/>
    </source>
</evidence>
<dbReference type="AlphaFoldDB" id="A0A0F9T773"/>
<comment type="caution">
    <text evidence="1">The sequence shown here is derived from an EMBL/GenBank/DDBJ whole genome shotgun (WGS) entry which is preliminary data.</text>
</comment>
<sequence length="205" mass="23977">MNIFSDREVSFDKTFVDLDIDLNVRDNKENIRSIIEGKYGWSLEGMNHVVIDFIRTEYDKFVIAKFYKEYQAEDRFLIVVLTHPEAGSGDIKTYEKYLNKMPDDKYPDHIKIITIYELISDFGFSGSILEELNILRDVVEEANGHDPITGKKISPTKIQKAAEFLWEWSEISRKKAKMFKKGIPINFIEQKFRQTQTSLDNYLGT</sequence>
<gene>
    <name evidence="1" type="ORF">LCGC14_0764540</name>
</gene>
<name>A0A0F9T773_9ZZZZ</name>
<reference evidence="1" key="1">
    <citation type="journal article" date="2015" name="Nature">
        <title>Complex archaea that bridge the gap between prokaryotes and eukaryotes.</title>
        <authorList>
            <person name="Spang A."/>
            <person name="Saw J.H."/>
            <person name="Jorgensen S.L."/>
            <person name="Zaremba-Niedzwiedzka K."/>
            <person name="Martijn J."/>
            <person name="Lind A.E."/>
            <person name="van Eijk R."/>
            <person name="Schleper C."/>
            <person name="Guy L."/>
            <person name="Ettema T.J."/>
        </authorList>
    </citation>
    <scope>NUCLEOTIDE SEQUENCE</scope>
</reference>
<proteinExistence type="predicted"/>
<accession>A0A0F9T773</accession>
<dbReference type="EMBL" id="LAZR01001901">
    <property type="protein sequence ID" value="KKN37338.1"/>
    <property type="molecule type" value="Genomic_DNA"/>
</dbReference>
<organism evidence="1">
    <name type="scientific">marine sediment metagenome</name>
    <dbReference type="NCBI Taxonomy" id="412755"/>
    <lineage>
        <taxon>unclassified sequences</taxon>
        <taxon>metagenomes</taxon>
        <taxon>ecological metagenomes</taxon>
    </lineage>
</organism>
<protein>
    <submittedName>
        <fullName evidence="1">Uncharacterized protein</fullName>
    </submittedName>
</protein>